<proteinExistence type="predicted"/>
<name>A0A5B7IN65_PORTR</name>
<dbReference type="AlphaFoldDB" id="A0A5B7IN65"/>
<evidence type="ECO:0000256" key="1">
    <source>
        <dbReference type="SAM" id="MobiDB-lite"/>
    </source>
</evidence>
<feature type="compositionally biased region" description="Polar residues" evidence="1">
    <location>
        <begin position="45"/>
        <end position="65"/>
    </location>
</feature>
<organism evidence="2 3">
    <name type="scientific">Portunus trituberculatus</name>
    <name type="common">Swimming crab</name>
    <name type="synonym">Neptunus trituberculatus</name>
    <dbReference type="NCBI Taxonomy" id="210409"/>
    <lineage>
        <taxon>Eukaryota</taxon>
        <taxon>Metazoa</taxon>
        <taxon>Ecdysozoa</taxon>
        <taxon>Arthropoda</taxon>
        <taxon>Crustacea</taxon>
        <taxon>Multicrustacea</taxon>
        <taxon>Malacostraca</taxon>
        <taxon>Eumalacostraca</taxon>
        <taxon>Eucarida</taxon>
        <taxon>Decapoda</taxon>
        <taxon>Pleocyemata</taxon>
        <taxon>Brachyura</taxon>
        <taxon>Eubrachyura</taxon>
        <taxon>Portunoidea</taxon>
        <taxon>Portunidae</taxon>
        <taxon>Portuninae</taxon>
        <taxon>Portunus</taxon>
    </lineage>
</organism>
<keyword evidence="3" id="KW-1185">Reference proteome</keyword>
<sequence>MREAISASTTVVRFSEITSCCPARSAVSLTASRNAFTLVNLKQQTAQQNTATPSQEHNTLATTHTPPSPLFITRTNDINNNTE</sequence>
<accession>A0A5B7IN65</accession>
<feature type="compositionally biased region" description="Polar residues" evidence="1">
    <location>
        <begin position="73"/>
        <end position="83"/>
    </location>
</feature>
<dbReference type="EMBL" id="VSRR010063674">
    <property type="protein sequence ID" value="MPC83845.1"/>
    <property type="molecule type" value="Genomic_DNA"/>
</dbReference>
<feature type="region of interest" description="Disordered" evidence="1">
    <location>
        <begin position="45"/>
        <end position="83"/>
    </location>
</feature>
<gene>
    <name evidence="2" type="ORF">E2C01_078565</name>
</gene>
<protein>
    <submittedName>
        <fullName evidence="2">Uncharacterized protein</fullName>
    </submittedName>
</protein>
<evidence type="ECO:0000313" key="2">
    <source>
        <dbReference type="EMBL" id="MPC83845.1"/>
    </source>
</evidence>
<reference evidence="2 3" key="1">
    <citation type="submission" date="2019-05" db="EMBL/GenBank/DDBJ databases">
        <title>Another draft genome of Portunus trituberculatus and its Hox gene families provides insights of decapod evolution.</title>
        <authorList>
            <person name="Jeong J.-H."/>
            <person name="Song I."/>
            <person name="Kim S."/>
            <person name="Choi T."/>
            <person name="Kim D."/>
            <person name="Ryu S."/>
            <person name="Kim W."/>
        </authorList>
    </citation>
    <scope>NUCLEOTIDE SEQUENCE [LARGE SCALE GENOMIC DNA]</scope>
    <source>
        <tissue evidence="2">Muscle</tissue>
    </source>
</reference>
<evidence type="ECO:0000313" key="3">
    <source>
        <dbReference type="Proteomes" id="UP000324222"/>
    </source>
</evidence>
<comment type="caution">
    <text evidence="2">The sequence shown here is derived from an EMBL/GenBank/DDBJ whole genome shotgun (WGS) entry which is preliminary data.</text>
</comment>
<dbReference type="Proteomes" id="UP000324222">
    <property type="component" value="Unassembled WGS sequence"/>
</dbReference>